<reference evidence="1 2" key="1">
    <citation type="journal article" date="2024" name="bioRxiv">
        <title>A reference genome for Trichogramma kaykai: A tiny desert-dwelling parasitoid wasp with competing sex-ratio distorters.</title>
        <authorList>
            <person name="Culotta J."/>
            <person name="Lindsey A.R."/>
        </authorList>
    </citation>
    <scope>NUCLEOTIDE SEQUENCE [LARGE SCALE GENOMIC DNA]</scope>
    <source>
        <strain evidence="1 2">KSX58</strain>
    </source>
</reference>
<proteinExistence type="predicted"/>
<sequence length="74" mass="8629">MIKKLTARAYLGYDPCSTHKRRSKINYVNSSIARRAGVHFHAHQIDCFLFYTVNFNIYKLSEFISLATSIHHLL</sequence>
<protein>
    <submittedName>
        <fullName evidence="1">Uncharacterized protein</fullName>
    </submittedName>
</protein>
<dbReference type="AlphaFoldDB" id="A0ABD2WCW3"/>
<dbReference type="EMBL" id="JBJJXI010000116">
    <property type="protein sequence ID" value="KAL3390771.1"/>
    <property type="molecule type" value="Genomic_DNA"/>
</dbReference>
<evidence type="ECO:0000313" key="2">
    <source>
        <dbReference type="Proteomes" id="UP001627154"/>
    </source>
</evidence>
<evidence type="ECO:0000313" key="1">
    <source>
        <dbReference type="EMBL" id="KAL3390771.1"/>
    </source>
</evidence>
<gene>
    <name evidence="1" type="ORF">TKK_014489</name>
</gene>
<accession>A0ABD2WCW3</accession>
<keyword evidence="2" id="KW-1185">Reference proteome</keyword>
<organism evidence="1 2">
    <name type="scientific">Trichogramma kaykai</name>
    <dbReference type="NCBI Taxonomy" id="54128"/>
    <lineage>
        <taxon>Eukaryota</taxon>
        <taxon>Metazoa</taxon>
        <taxon>Ecdysozoa</taxon>
        <taxon>Arthropoda</taxon>
        <taxon>Hexapoda</taxon>
        <taxon>Insecta</taxon>
        <taxon>Pterygota</taxon>
        <taxon>Neoptera</taxon>
        <taxon>Endopterygota</taxon>
        <taxon>Hymenoptera</taxon>
        <taxon>Apocrita</taxon>
        <taxon>Proctotrupomorpha</taxon>
        <taxon>Chalcidoidea</taxon>
        <taxon>Trichogrammatidae</taxon>
        <taxon>Trichogramma</taxon>
    </lineage>
</organism>
<name>A0ABD2WCW3_9HYME</name>
<comment type="caution">
    <text evidence="1">The sequence shown here is derived from an EMBL/GenBank/DDBJ whole genome shotgun (WGS) entry which is preliminary data.</text>
</comment>
<dbReference type="Proteomes" id="UP001627154">
    <property type="component" value="Unassembled WGS sequence"/>
</dbReference>